<dbReference type="EMBL" id="JACJQH010000047">
    <property type="protein sequence ID" value="MBD2198810.1"/>
    <property type="molecule type" value="Genomic_DNA"/>
</dbReference>
<accession>A0ABR8AH11</accession>
<organism evidence="2 3">
    <name type="scientific">Calothrix parietina FACHB-288</name>
    <dbReference type="NCBI Taxonomy" id="2692896"/>
    <lineage>
        <taxon>Bacteria</taxon>
        <taxon>Bacillati</taxon>
        <taxon>Cyanobacteriota</taxon>
        <taxon>Cyanophyceae</taxon>
        <taxon>Nostocales</taxon>
        <taxon>Calotrichaceae</taxon>
        <taxon>Calothrix</taxon>
    </lineage>
</organism>
<evidence type="ECO:0000313" key="2">
    <source>
        <dbReference type="EMBL" id="MBD2198810.1"/>
    </source>
</evidence>
<gene>
    <name evidence="2" type="ORF">H6G24_25565</name>
</gene>
<feature type="domain" description="Transposase IS200-like" evidence="1">
    <location>
        <begin position="32"/>
        <end position="205"/>
    </location>
</feature>
<dbReference type="PANTHER" id="PTHR36966">
    <property type="entry name" value="REP-ASSOCIATED TYROSINE TRANSPOSASE"/>
    <property type="match status" value="1"/>
</dbReference>
<dbReference type="InterPro" id="IPR002686">
    <property type="entry name" value="Transposase_17"/>
</dbReference>
<dbReference type="InterPro" id="IPR036515">
    <property type="entry name" value="Transposase_17_sf"/>
</dbReference>
<dbReference type="Proteomes" id="UP000658514">
    <property type="component" value="Unassembled WGS sequence"/>
</dbReference>
<keyword evidence="3" id="KW-1185">Reference proteome</keyword>
<proteinExistence type="predicted"/>
<dbReference type="RefSeq" id="WP_190546776.1">
    <property type="nucleotide sequence ID" value="NZ_CAWPNO010000081.1"/>
</dbReference>
<comment type="caution">
    <text evidence="2">The sequence shown here is derived from an EMBL/GenBank/DDBJ whole genome shotgun (WGS) entry which is preliminary data.</text>
</comment>
<dbReference type="InterPro" id="IPR052715">
    <property type="entry name" value="RAYT_transposase"/>
</dbReference>
<dbReference type="SMART" id="SM01321">
    <property type="entry name" value="Y1_Tnp"/>
    <property type="match status" value="1"/>
</dbReference>
<sequence>MNNYEPEWKNDKPKYKGKYRVDSTRLPAWNYASNGAYFLTLCTQGKKYFFGEVVQGEMQLSPVGEVVQRLWGDIPNQFSNCDIDVFCVMPNHIHGILIINQAQGSVDFEEGGDAVNCDKQGDAVNLMNSQGDAMNRVSTRGGVTGLFNPMLSKNSVSKILRWYKGRCTFEINQIYQGFGWQERFHDEIIRDQFALDNIRQYIINNPINWHRDRHRQPH</sequence>
<dbReference type="SUPFAM" id="SSF143422">
    <property type="entry name" value="Transposase IS200-like"/>
    <property type="match status" value="1"/>
</dbReference>
<evidence type="ECO:0000259" key="1">
    <source>
        <dbReference type="SMART" id="SM01321"/>
    </source>
</evidence>
<dbReference type="PANTHER" id="PTHR36966:SF1">
    <property type="entry name" value="REP-ASSOCIATED TYROSINE TRANSPOSASE"/>
    <property type="match status" value="1"/>
</dbReference>
<evidence type="ECO:0000313" key="3">
    <source>
        <dbReference type="Proteomes" id="UP000658514"/>
    </source>
</evidence>
<name>A0ABR8AH11_9CYAN</name>
<reference evidence="2 3" key="1">
    <citation type="journal article" date="2020" name="ISME J.">
        <title>Comparative genomics reveals insights into cyanobacterial evolution and habitat adaptation.</title>
        <authorList>
            <person name="Chen M.Y."/>
            <person name="Teng W.K."/>
            <person name="Zhao L."/>
            <person name="Hu C.X."/>
            <person name="Zhou Y.K."/>
            <person name="Han B.P."/>
            <person name="Song L.R."/>
            <person name="Shu W.S."/>
        </authorList>
    </citation>
    <scope>NUCLEOTIDE SEQUENCE [LARGE SCALE GENOMIC DNA]</scope>
    <source>
        <strain evidence="2 3">FACHB-288</strain>
    </source>
</reference>
<dbReference type="Gene3D" id="3.30.70.1290">
    <property type="entry name" value="Transposase IS200-like"/>
    <property type="match status" value="1"/>
</dbReference>
<protein>
    <submittedName>
        <fullName evidence="2">Transposase</fullName>
    </submittedName>
</protein>